<dbReference type="SUPFAM" id="SSF51695">
    <property type="entry name" value="PLC-like phosphodiesterases"/>
    <property type="match status" value="1"/>
</dbReference>
<evidence type="ECO:0000256" key="1">
    <source>
        <dbReference type="SAM" id="SignalP"/>
    </source>
</evidence>
<evidence type="ECO:0000313" key="4">
    <source>
        <dbReference type="Proteomes" id="UP001431776"/>
    </source>
</evidence>
<keyword evidence="1" id="KW-0732">Signal</keyword>
<evidence type="ECO:0000259" key="2">
    <source>
        <dbReference type="PROSITE" id="PS51704"/>
    </source>
</evidence>
<dbReference type="CDD" id="cd08582">
    <property type="entry name" value="GDPD_like_2"/>
    <property type="match status" value="1"/>
</dbReference>
<organism evidence="3 4">
    <name type="scientific">Anaerobaca lacustris</name>
    <dbReference type="NCBI Taxonomy" id="3044600"/>
    <lineage>
        <taxon>Bacteria</taxon>
        <taxon>Pseudomonadati</taxon>
        <taxon>Planctomycetota</taxon>
        <taxon>Phycisphaerae</taxon>
        <taxon>Sedimentisphaerales</taxon>
        <taxon>Anaerobacaceae</taxon>
        <taxon>Anaerobaca</taxon>
    </lineage>
</organism>
<dbReference type="InterPro" id="IPR017946">
    <property type="entry name" value="PLC-like_Pdiesterase_TIM-brl"/>
</dbReference>
<sequence length="273" mass="29821">MKTLQRIGLLLAALLLSAGCTSKMEIIAHRGASYLAPENTVASAKLAWEKNADAVEVDVYLSADEQVVVIHDRTTKRTAGEELDVAASTTELLRRLDVGSFKDTAYTGERIPVLEEIIETLPVGKRLFVEIKCGPEILPALERIVAESGRRSQIVIIGFSLETVTASKQLMPDLPTYWLVGTKKDEQTEQWIPHDKGLADQAAAAGLDGLNVHWAGVTREFARSVRKAGMGLYVWTVNDSAEAARLAKLGIDGLTTDRPGWLRDELAGAKRLF</sequence>
<name>A0AAW6TZG7_9BACT</name>
<dbReference type="PANTHER" id="PTHR46211:SF1">
    <property type="entry name" value="GLYCEROPHOSPHODIESTER PHOSPHODIESTERASE, CYTOPLASMIC"/>
    <property type="match status" value="1"/>
</dbReference>
<dbReference type="PROSITE" id="PS51257">
    <property type="entry name" value="PROKAR_LIPOPROTEIN"/>
    <property type="match status" value="1"/>
</dbReference>
<dbReference type="Proteomes" id="UP001431776">
    <property type="component" value="Unassembled WGS sequence"/>
</dbReference>
<dbReference type="Gene3D" id="3.20.20.190">
    <property type="entry name" value="Phosphatidylinositol (PI) phosphodiesterase"/>
    <property type="match status" value="1"/>
</dbReference>
<dbReference type="PROSITE" id="PS51704">
    <property type="entry name" value="GP_PDE"/>
    <property type="match status" value="1"/>
</dbReference>
<dbReference type="Pfam" id="PF03009">
    <property type="entry name" value="GDPD"/>
    <property type="match status" value="1"/>
</dbReference>
<feature type="signal peptide" evidence="1">
    <location>
        <begin position="1"/>
        <end position="18"/>
    </location>
</feature>
<dbReference type="AlphaFoldDB" id="A0AAW6TZG7"/>
<dbReference type="GO" id="GO:0008081">
    <property type="term" value="F:phosphoric diester hydrolase activity"/>
    <property type="evidence" value="ECO:0007669"/>
    <property type="project" value="InterPro"/>
</dbReference>
<keyword evidence="4" id="KW-1185">Reference proteome</keyword>
<comment type="caution">
    <text evidence="3">The sequence shown here is derived from an EMBL/GenBank/DDBJ whole genome shotgun (WGS) entry which is preliminary data.</text>
</comment>
<dbReference type="PANTHER" id="PTHR46211">
    <property type="entry name" value="GLYCEROPHOSPHORYL DIESTER PHOSPHODIESTERASE"/>
    <property type="match status" value="1"/>
</dbReference>
<protein>
    <submittedName>
        <fullName evidence="3">Glycerophosphodiester phosphodiesterase</fullName>
    </submittedName>
</protein>
<dbReference type="InterPro" id="IPR030395">
    <property type="entry name" value="GP_PDE_dom"/>
</dbReference>
<dbReference type="GO" id="GO:0006629">
    <property type="term" value="P:lipid metabolic process"/>
    <property type="evidence" value="ECO:0007669"/>
    <property type="project" value="InterPro"/>
</dbReference>
<reference evidence="3" key="1">
    <citation type="submission" date="2023-05" db="EMBL/GenBank/DDBJ databases">
        <title>Anaerotaeda fermentans gen. nov., sp. nov., a novel anaerobic planctomycete of the new family within the order Sedimentisphaerales isolated from Taman Peninsula, Russia.</title>
        <authorList>
            <person name="Khomyakova M.A."/>
            <person name="Merkel A.Y."/>
            <person name="Slobodkin A.I."/>
        </authorList>
    </citation>
    <scope>NUCLEOTIDE SEQUENCE</scope>
    <source>
        <strain evidence="3">M17dextr</strain>
    </source>
</reference>
<dbReference type="EMBL" id="JASCXX010000027">
    <property type="protein sequence ID" value="MDI6451027.1"/>
    <property type="molecule type" value="Genomic_DNA"/>
</dbReference>
<gene>
    <name evidence="3" type="ORF">QJ522_18345</name>
</gene>
<feature type="chain" id="PRO_5043969772" evidence="1">
    <location>
        <begin position="19"/>
        <end position="273"/>
    </location>
</feature>
<dbReference type="RefSeq" id="WP_349246435.1">
    <property type="nucleotide sequence ID" value="NZ_JASCXX010000027.1"/>
</dbReference>
<feature type="domain" description="GP-PDE" evidence="2">
    <location>
        <begin position="24"/>
        <end position="266"/>
    </location>
</feature>
<evidence type="ECO:0000313" key="3">
    <source>
        <dbReference type="EMBL" id="MDI6451027.1"/>
    </source>
</evidence>
<proteinExistence type="predicted"/>
<accession>A0AAW6TZG7</accession>